<dbReference type="GO" id="GO:0032982">
    <property type="term" value="C:myosin filament"/>
    <property type="evidence" value="ECO:0007669"/>
    <property type="project" value="TreeGrafter"/>
</dbReference>
<dbReference type="GO" id="GO:0016460">
    <property type="term" value="C:myosin II complex"/>
    <property type="evidence" value="ECO:0007669"/>
    <property type="project" value="TreeGrafter"/>
</dbReference>
<dbReference type="OMA" id="LQIMEMR"/>
<accession>A0A0N0P962</accession>
<dbReference type="Proteomes" id="UP000038009">
    <property type="component" value="Unassembled WGS sequence"/>
</dbReference>
<gene>
    <name evidence="3" type="ORF">ABL78_0182</name>
</gene>
<evidence type="ECO:0000256" key="2">
    <source>
        <dbReference type="SAM" id="MobiDB-lite"/>
    </source>
</evidence>
<evidence type="ECO:0000313" key="3">
    <source>
        <dbReference type="EMBL" id="KPI90746.1"/>
    </source>
</evidence>
<protein>
    <submittedName>
        <fullName evidence="3">Uncharacterized protein</fullName>
    </submittedName>
</protein>
<dbReference type="EMBL" id="LJSK01000002">
    <property type="protein sequence ID" value="KPI90746.1"/>
    <property type="molecule type" value="Genomic_DNA"/>
</dbReference>
<feature type="coiled-coil region" evidence="1">
    <location>
        <begin position="479"/>
        <end position="542"/>
    </location>
</feature>
<evidence type="ECO:0000313" key="4">
    <source>
        <dbReference type="Proteomes" id="UP000038009"/>
    </source>
</evidence>
<feature type="coiled-coil region" evidence="1">
    <location>
        <begin position="274"/>
        <end position="304"/>
    </location>
</feature>
<dbReference type="GO" id="GO:0005737">
    <property type="term" value="C:cytoplasm"/>
    <property type="evidence" value="ECO:0007669"/>
    <property type="project" value="TreeGrafter"/>
</dbReference>
<dbReference type="GO" id="GO:0000146">
    <property type="term" value="F:microfilament motor activity"/>
    <property type="evidence" value="ECO:0007669"/>
    <property type="project" value="TreeGrafter"/>
</dbReference>
<keyword evidence="4" id="KW-1185">Reference proteome</keyword>
<feature type="coiled-coil region" evidence="1">
    <location>
        <begin position="343"/>
        <end position="415"/>
    </location>
</feature>
<comment type="caution">
    <text evidence="3">The sequence shown here is derived from an EMBL/GenBank/DDBJ whole genome shotgun (WGS) entry which is preliminary data.</text>
</comment>
<dbReference type="OrthoDB" id="273302at2759"/>
<dbReference type="PANTHER" id="PTHR45615">
    <property type="entry name" value="MYOSIN HEAVY CHAIN, NON-MUSCLE"/>
    <property type="match status" value="1"/>
</dbReference>
<dbReference type="VEuPathDB" id="TriTrypDB:Lsey_0002_0700"/>
<feature type="region of interest" description="Disordered" evidence="2">
    <location>
        <begin position="92"/>
        <end position="128"/>
    </location>
</feature>
<proteinExistence type="predicted"/>
<feature type="compositionally biased region" description="Polar residues" evidence="2">
    <location>
        <begin position="92"/>
        <end position="104"/>
    </location>
</feature>
<organism evidence="3 4">
    <name type="scientific">Leptomonas seymouri</name>
    <dbReference type="NCBI Taxonomy" id="5684"/>
    <lineage>
        <taxon>Eukaryota</taxon>
        <taxon>Discoba</taxon>
        <taxon>Euglenozoa</taxon>
        <taxon>Kinetoplastea</taxon>
        <taxon>Metakinetoplastina</taxon>
        <taxon>Trypanosomatida</taxon>
        <taxon>Trypanosomatidae</taxon>
        <taxon>Leishmaniinae</taxon>
        <taxon>Leptomonas</taxon>
    </lineage>
</organism>
<name>A0A0N0P962_LEPSE</name>
<dbReference type="AlphaFoldDB" id="A0A0N0P962"/>
<keyword evidence="1" id="KW-0175">Coiled coil</keyword>
<feature type="region of interest" description="Disordered" evidence="2">
    <location>
        <begin position="435"/>
        <end position="476"/>
    </location>
</feature>
<dbReference type="GO" id="GO:0051015">
    <property type="term" value="F:actin filament binding"/>
    <property type="evidence" value="ECO:0007669"/>
    <property type="project" value="TreeGrafter"/>
</dbReference>
<dbReference type="PANTHER" id="PTHR45615:SF40">
    <property type="entry name" value="MYOSIN HEAVY CHAIN, NON-MUSCLE"/>
    <property type="match status" value="1"/>
</dbReference>
<reference evidence="3 4" key="1">
    <citation type="journal article" date="2015" name="PLoS Pathog.">
        <title>Leptomonas seymouri: Adaptations to the Dixenous Life Cycle Analyzed by Genome Sequencing, Transcriptome Profiling and Co-infection with Leishmania donovani.</title>
        <authorList>
            <person name="Kraeva N."/>
            <person name="Butenko A."/>
            <person name="Hlavacova J."/>
            <person name="Kostygov A."/>
            <person name="Myskova J."/>
            <person name="Grybchuk D."/>
            <person name="Lestinova T."/>
            <person name="Votypka J."/>
            <person name="Volf P."/>
            <person name="Opperdoes F."/>
            <person name="Flegontov P."/>
            <person name="Lukes J."/>
            <person name="Yurchenko V."/>
        </authorList>
    </citation>
    <scope>NUCLEOTIDE SEQUENCE [LARGE SCALE GENOMIC DNA]</scope>
    <source>
        <strain evidence="3 4">ATCC 30220</strain>
    </source>
</reference>
<evidence type="ECO:0000256" key="1">
    <source>
        <dbReference type="SAM" id="Coils"/>
    </source>
</evidence>
<feature type="region of interest" description="Disordered" evidence="2">
    <location>
        <begin position="151"/>
        <end position="186"/>
    </location>
</feature>
<sequence>MSLTTPIPENQRDVALLQDLLHKREYHLAELIDEVVVAEQERFKAVEEAHSVRELATHLESAFNKLLEYHITMHKEVLLPALVASVKVDGASTQRTSASRQLNGEMNGKENHDDGNGADKATPSNDFLNDLLTEPQLSRETKRLLQAVMQQRRDRGALTPTRQEAAPLASSSALYDKYGDGPSDDAGGVVQRATRRAIVLSDSLLQNQETLTRLLRNIQNQAEEMLDHWSKKGSLPDGNSTASPAVTLGGVDPHIVRSPSPRSAAAASFRLENLHQHSDRARAIEEELRKVEEERDTLQKQLLKRQSVSDAKASNAALPSEKEAWDKERVHLKQELAYAQQRALEEQSRCRKLKKQVAHLEQIAAASPIPPPSPPVKAATCKHCQKVQAEMKKTAADYRAAEAAWEAEKDGLNREIWSLQCRVEAAEAGAGMATAQATAAGTEGGLAPPPPFSPPSTSSNGATAQAPRYPAGPSSEREIGKLEAKVAAMKADLQIMETRMSIVQSEREAERQRILAAHEQERDRLRSERDQCQKIIDKMSRELKLLSRSNAQMPAITSSWF</sequence>
<feature type="compositionally biased region" description="Basic and acidic residues" evidence="2">
    <location>
        <begin position="107"/>
        <end position="117"/>
    </location>
</feature>